<keyword evidence="4" id="KW-0687">Ribonucleoprotein</keyword>
<keyword evidence="4" id="KW-0689">Ribosomal protein</keyword>
<dbReference type="InterPro" id="IPR016181">
    <property type="entry name" value="Acyl_CoA_acyltransferase"/>
</dbReference>
<protein>
    <submittedName>
        <fullName evidence="4">Ribosomal protein S18 acetylase RimI-like enzyme</fullName>
    </submittedName>
</protein>
<name>A0A4R6WML6_9PROT</name>
<proteinExistence type="predicted"/>
<dbReference type="Gene3D" id="3.40.630.30">
    <property type="match status" value="1"/>
</dbReference>
<comment type="caution">
    <text evidence="4">The sequence shown here is derived from an EMBL/GenBank/DDBJ whole genome shotgun (WGS) entry which is preliminary data.</text>
</comment>
<reference evidence="4 5" key="1">
    <citation type="submission" date="2019-03" db="EMBL/GenBank/DDBJ databases">
        <title>Genomic Encyclopedia of Type Strains, Phase III (KMG-III): the genomes of soil and plant-associated and newly described type strains.</title>
        <authorList>
            <person name="Whitman W."/>
        </authorList>
    </citation>
    <scope>NUCLEOTIDE SEQUENCE [LARGE SCALE GENOMIC DNA]</scope>
    <source>
        <strain evidence="4 5">CGMCC 1.7660</strain>
    </source>
</reference>
<dbReference type="GO" id="GO:0016747">
    <property type="term" value="F:acyltransferase activity, transferring groups other than amino-acyl groups"/>
    <property type="evidence" value="ECO:0007669"/>
    <property type="project" value="InterPro"/>
</dbReference>
<organism evidence="4 5">
    <name type="scientific">Dongia mobilis</name>
    <dbReference type="NCBI Taxonomy" id="578943"/>
    <lineage>
        <taxon>Bacteria</taxon>
        <taxon>Pseudomonadati</taxon>
        <taxon>Pseudomonadota</taxon>
        <taxon>Alphaproteobacteria</taxon>
        <taxon>Rhodospirillales</taxon>
        <taxon>Dongiaceae</taxon>
        <taxon>Dongia</taxon>
    </lineage>
</organism>
<keyword evidence="1" id="KW-0808">Transferase</keyword>
<evidence type="ECO:0000313" key="4">
    <source>
        <dbReference type="EMBL" id="TDQ82259.1"/>
    </source>
</evidence>
<evidence type="ECO:0000256" key="2">
    <source>
        <dbReference type="ARBA" id="ARBA00023315"/>
    </source>
</evidence>
<keyword evidence="2" id="KW-0012">Acyltransferase</keyword>
<evidence type="ECO:0000313" key="5">
    <source>
        <dbReference type="Proteomes" id="UP000295783"/>
    </source>
</evidence>
<dbReference type="InterPro" id="IPR000182">
    <property type="entry name" value="GNAT_dom"/>
</dbReference>
<dbReference type="InterPro" id="IPR050832">
    <property type="entry name" value="Bact_Acetyltransf"/>
</dbReference>
<feature type="domain" description="N-acetyltransferase" evidence="3">
    <location>
        <begin position="9"/>
        <end position="168"/>
    </location>
</feature>
<dbReference type="EMBL" id="SNYW01000008">
    <property type="protein sequence ID" value="TDQ82259.1"/>
    <property type="molecule type" value="Genomic_DNA"/>
</dbReference>
<dbReference type="GO" id="GO:0005840">
    <property type="term" value="C:ribosome"/>
    <property type="evidence" value="ECO:0007669"/>
    <property type="project" value="UniProtKB-KW"/>
</dbReference>
<dbReference type="CDD" id="cd04301">
    <property type="entry name" value="NAT_SF"/>
    <property type="match status" value="1"/>
</dbReference>
<evidence type="ECO:0000256" key="1">
    <source>
        <dbReference type="ARBA" id="ARBA00022679"/>
    </source>
</evidence>
<dbReference type="OrthoDB" id="9799092at2"/>
<dbReference type="Proteomes" id="UP000295783">
    <property type="component" value="Unassembled WGS sequence"/>
</dbReference>
<gene>
    <name evidence="4" type="ORF">A8950_2081</name>
</gene>
<accession>A0A4R6WML6</accession>
<dbReference type="Pfam" id="PF00583">
    <property type="entry name" value="Acetyltransf_1"/>
    <property type="match status" value="1"/>
</dbReference>
<dbReference type="AlphaFoldDB" id="A0A4R6WML6"/>
<keyword evidence="5" id="KW-1185">Reference proteome</keyword>
<dbReference type="PROSITE" id="PS51186">
    <property type="entry name" value="GNAT"/>
    <property type="match status" value="1"/>
</dbReference>
<sequence>MPGRNDQTIRIQRLTPDDADLFRTIRLEALRTTPLAFCASHDVEAAEPAAAFAGRLQRNAVFGAFAGDDVIGMAGFSLSEKNPGRGLVWGMYVRPDRQGQGIGARLLAAVMDHARDLVETLGLSVVAENDGARALYERHGFRETGSQSRHLPDDGRMIREILMDLSLRS</sequence>
<evidence type="ECO:0000259" key="3">
    <source>
        <dbReference type="PROSITE" id="PS51186"/>
    </source>
</evidence>
<dbReference type="RefSeq" id="WP_133613551.1">
    <property type="nucleotide sequence ID" value="NZ_SNYW01000008.1"/>
</dbReference>
<dbReference type="PANTHER" id="PTHR43877">
    <property type="entry name" value="AMINOALKYLPHOSPHONATE N-ACETYLTRANSFERASE-RELATED-RELATED"/>
    <property type="match status" value="1"/>
</dbReference>
<dbReference type="SUPFAM" id="SSF55729">
    <property type="entry name" value="Acyl-CoA N-acyltransferases (Nat)"/>
    <property type="match status" value="1"/>
</dbReference>